<dbReference type="EMBL" id="WHWC01000012">
    <property type="protein sequence ID" value="KAG8372494.1"/>
    <property type="molecule type" value="Genomic_DNA"/>
</dbReference>
<comment type="caution">
    <text evidence="1">The sequence shown here is derived from an EMBL/GenBank/DDBJ whole genome shotgun (WGS) entry which is preliminary data.</text>
</comment>
<accession>A0AAV6WP50</accession>
<dbReference type="AlphaFoldDB" id="A0AAV6WP50"/>
<evidence type="ECO:0000313" key="1">
    <source>
        <dbReference type="EMBL" id="KAG8372494.1"/>
    </source>
</evidence>
<keyword evidence="2" id="KW-1185">Reference proteome</keyword>
<organism evidence="1 2">
    <name type="scientific">Buddleja alternifolia</name>
    <dbReference type="NCBI Taxonomy" id="168488"/>
    <lineage>
        <taxon>Eukaryota</taxon>
        <taxon>Viridiplantae</taxon>
        <taxon>Streptophyta</taxon>
        <taxon>Embryophyta</taxon>
        <taxon>Tracheophyta</taxon>
        <taxon>Spermatophyta</taxon>
        <taxon>Magnoliopsida</taxon>
        <taxon>eudicotyledons</taxon>
        <taxon>Gunneridae</taxon>
        <taxon>Pentapetalae</taxon>
        <taxon>asterids</taxon>
        <taxon>lamiids</taxon>
        <taxon>Lamiales</taxon>
        <taxon>Scrophulariaceae</taxon>
        <taxon>Buddlejeae</taxon>
        <taxon>Buddleja</taxon>
    </lineage>
</organism>
<sequence>MRRRWAYIGYANRSLDIFGQDMLKKDEWWKLKNIEVMCVHVLSSLVCVHAPHVTTEARCSNAELLLRIAREDKVKILKERDSLDLTAKKLSRGLSKVVEISKRS</sequence>
<protein>
    <submittedName>
        <fullName evidence="1">Uncharacterized protein</fullName>
    </submittedName>
</protein>
<dbReference type="Proteomes" id="UP000826271">
    <property type="component" value="Unassembled WGS sequence"/>
</dbReference>
<evidence type="ECO:0000313" key="2">
    <source>
        <dbReference type="Proteomes" id="UP000826271"/>
    </source>
</evidence>
<gene>
    <name evidence="1" type="ORF">BUALT_Bualt12G0071900</name>
</gene>
<name>A0AAV6WP50_9LAMI</name>
<proteinExistence type="predicted"/>
<reference evidence="1" key="1">
    <citation type="submission" date="2019-10" db="EMBL/GenBank/DDBJ databases">
        <authorList>
            <person name="Zhang R."/>
            <person name="Pan Y."/>
            <person name="Wang J."/>
            <person name="Ma R."/>
            <person name="Yu S."/>
        </authorList>
    </citation>
    <scope>NUCLEOTIDE SEQUENCE</scope>
    <source>
        <strain evidence="1">LA-IB0</strain>
        <tissue evidence="1">Leaf</tissue>
    </source>
</reference>